<protein>
    <recommendedName>
        <fullName evidence="2">TIGR02757 family protein</fullName>
    </recommendedName>
</protein>
<name>A0A645HT53_9ZZZZ</name>
<evidence type="ECO:0000313" key="1">
    <source>
        <dbReference type="EMBL" id="MPN42235.1"/>
    </source>
</evidence>
<dbReference type="AlphaFoldDB" id="A0A645HT53"/>
<proteinExistence type="predicted"/>
<organism evidence="1">
    <name type="scientific">bioreactor metagenome</name>
    <dbReference type="NCBI Taxonomy" id="1076179"/>
    <lineage>
        <taxon>unclassified sequences</taxon>
        <taxon>metagenomes</taxon>
        <taxon>ecological metagenomes</taxon>
    </lineage>
</organism>
<comment type="caution">
    <text evidence="1">The sequence shown here is derived from an EMBL/GenBank/DDBJ whole genome shotgun (WGS) entry which is preliminary data.</text>
</comment>
<accession>A0A645HT53</accession>
<sequence>MGDKPASFIRSTSEKELERLYSDFRHRFTSGSELVQFLLGVQKILKRYLSLEECIIACLSSNSSIFDGLTAFADSIKKAAGGATSLIASPADGSACKRYFLFLKWMIRHDAVDPGGWSAVSSADLYFPIDTHMHKIARSLHFTERKQADLKTVIEVTRAFQKIAPHDPTRYDFALTRFGIRSELHIAELIKQCNDGVSSSIRE</sequence>
<dbReference type="Pfam" id="PF09674">
    <property type="entry name" value="DUF2400"/>
    <property type="match status" value="1"/>
</dbReference>
<dbReference type="EMBL" id="VSSQ01099825">
    <property type="protein sequence ID" value="MPN42235.1"/>
    <property type="molecule type" value="Genomic_DNA"/>
</dbReference>
<gene>
    <name evidence="1" type="ORF">SDC9_189791</name>
</gene>
<reference evidence="1" key="1">
    <citation type="submission" date="2019-08" db="EMBL/GenBank/DDBJ databases">
        <authorList>
            <person name="Kucharzyk K."/>
            <person name="Murdoch R.W."/>
            <person name="Higgins S."/>
            <person name="Loffler F."/>
        </authorList>
    </citation>
    <scope>NUCLEOTIDE SEQUENCE</scope>
</reference>
<evidence type="ECO:0008006" key="2">
    <source>
        <dbReference type="Google" id="ProtNLM"/>
    </source>
</evidence>
<dbReference type="NCBIfam" id="TIGR02757">
    <property type="entry name" value="TIGR02757 family protein"/>
    <property type="match status" value="1"/>
</dbReference>
<dbReference type="InterPro" id="IPR014127">
    <property type="entry name" value="CHP02757"/>
</dbReference>